<evidence type="ECO:0000256" key="1">
    <source>
        <dbReference type="SAM" id="MobiDB-lite"/>
    </source>
</evidence>
<reference evidence="2 3" key="1">
    <citation type="journal article" date="2009" name="Nature">
        <title>The Sorghum bicolor genome and the diversification of grasses.</title>
        <authorList>
            <person name="Paterson A.H."/>
            <person name="Bowers J.E."/>
            <person name="Bruggmann R."/>
            <person name="Dubchak I."/>
            <person name="Grimwood J."/>
            <person name="Gundlach H."/>
            <person name="Haberer G."/>
            <person name="Hellsten U."/>
            <person name="Mitros T."/>
            <person name="Poliakov A."/>
            <person name="Schmutz J."/>
            <person name="Spannagl M."/>
            <person name="Tang H."/>
            <person name="Wang X."/>
            <person name="Wicker T."/>
            <person name="Bharti A.K."/>
            <person name="Chapman J."/>
            <person name="Feltus F.A."/>
            <person name="Gowik U."/>
            <person name="Grigoriev I.V."/>
            <person name="Lyons E."/>
            <person name="Maher C.A."/>
            <person name="Martis M."/>
            <person name="Narechania A."/>
            <person name="Otillar R.P."/>
            <person name="Penning B.W."/>
            <person name="Salamov A.A."/>
            <person name="Wang Y."/>
            <person name="Zhang L."/>
            <person name="Carpita N.C."/>
            <person name="Freeling M."/>
            <person name="Gingle A.R."/>
            <person name="Hash C.T."/>
            <person name="Keller B."/>
            <person name="Klein P."/>
            <person name="Kresovich S."/>
            <person name="McCann M.C."/>
            <person name="Ming R."/>
            <person name="Peterson D.G."/>
            <person name="Mehboob-ur-Rahman"/>
            <person name="Ware D."/>
            <person name="Westhoff P."/>
            <person name="Mayer K.F."/>
            <person name="Messing J."/>
            <person name="Rokhsar D.S."/>
        </authorList>
    </citation>
    <scope>NUCLEOTIDE SEQUENCE [LARGE SCALE GENOMIC DNA]</scope>
    <source>
        <strain evidence="3">cv. BTx623</strain>
    </source>
</reference>
<proteinExistence type="predicted"/>
<dbReference type="EMBL" id="CM000762">
    <property type="protein sequence ID" value="OQU86090.1"/>
    <property type="molecule type" value="Genomic_DNA"/>
</dbReference>
<gene>
    <name evidence="2" type="ORF">SORBI_3003G012750</name>
</gene>
<sequence length="135" mass="14740">MEEPPSAVGRGTDGRGRPGRGAGQKGTTEKGGGEFPVSFLKGEHHRTAASIGRPMPISSPMLHSFLPKERRHHQARRLSMYPSCFPCNADASVLPFAPTWLPVNKVLASTCSRVPLFVCPLLNFERECIRPCTLT</sequence>
<keyword evidence="3" id="KW-1185">Reference proteome</keyword>
<reference evidence="3" key="2">
    <citation type="journal article" date="2018" name="Plant J.">
        <title>The Sorghum bicolor reference genome: improved assembly, gene annotations, a transcriptome atlas, and signatures of genome organization.</title>
        <authorList>
            <person name="McCormick R.F."/>
            <person name="Truong S.K."/>
            <person name="Sreedasyam A."/>
            <person name="Jenkins J."/>
            <person name="Shu S."/>
            <person name="Sims D."/>
            <person name="Kennedy M."/>
            <person name="Amirebrahimi M."/>
            <person name="Weers B.D."/>
            <person name="McKinley B."/>
            <person name="Mattison A."/>
            <person name="Morishige D.T."/>
            <person name="Grimwood J."/>
            <person name="Schmutz J."/>
            <person name="Mullet J.E."/>
        </authorList>
    </citation>
    <scope>NUCLEOTIDE SEQUENCE [LARGE SCALE GENOMIC DNA]</scope>
    <source>
        <strain evidence="3">cv. BTx623</strain>
    </source>
</reference>
<dbReference type="AlphaFoldDB" id="A0A1W0VVE2"/>
<protein>
    <submittedName>
        <fullName evidence="2">Uncharacterized protein</fullName>
    </submittedName>
</protein>
<dbReference type="InParanoid" id="A0A1W0VVE2"/>
<feature type="region of interest" description="Disordered" evidence="1">
    <location>
        <begin position="1"/>
        <end position="38"/>
    </location>
</feature>
<evidence type="ECO:0000313" key="3">
    <source>
        <dbReference type="Proteomes" id="UP000000768"/>
    </source>
</evidence>
<evidence type="ECO:0000313" key="2">
    <source>
        <dbReference type="EMBL" id="OQU86090.1"/>
    </source>
</evidence>
<dbReference type="Gramene" id="OQU86090">
    <property type="protein sequence ID" value="OQU86090"/>
    <property type="gene ID" value="SORBI_3003G012750"/>
</dbReference>
<dbReference type="Proteomes" id="UP000000768">
    <property type="component" value="Chromosome 3"/>
</dbReference>
<accession>A0A1W0VVE2</accession>
<organism evidence="2 3">
    <name type="scientific">Sorghum bicolor</name>
    <name type="common">Sorghum</name>
    <name type="synonym">Sorghum vulgare</name>
    <dbReference type="NCBI Taxonomy" id="4558"/>
    <lineage>
        <taxon>Eukaryota</taxon>
        <taxon>Viridiplantae</taxon>
        <taxon>Streptophyta</taxon>
        <taxon>Embryophyta</taxon>
        <taxon>Tracheophyta</taxon>
        <taxon>Spermatophyta</taxon>
        <taxon>Magnoliopsida</taxon>
        <taxon>Liliopsida</taxon>
        <taxon>Poales</taxon>
        <taxon>Poaceae</taxon>
        <taxon>PACMAD clade</taxon>
        <taxon>Panicoideae</taxon>
        <taxon>Andropogonodae</taxon>
        <taxon>Andropogoneae</taxon>
        <taxon>Sorghinae</taxon>
        <taxon>Sorghum</taxon>
    </lineage>
</organism>
<name>A0A1W0VVE2_SORBI</name>